<protein>
    <recommendedName>
        <fullName evidence="1">Pyruvate phosphate dikinase AMP/ATP-binding domain-containing protein</fullName>
    </recommendedName>
</protein>
<evidence type="ECO:0000313" key="2">
    <source>
        <dbReference type="EMBL" id="OGF65069.1"/>
    </source>
</evidence>
<dbReference type="InterPro" id="IPR013815">
    <property type="entry name" value="ATP_grasp_subdomain_1"/>
</dbReference>
<dbReference type="Proteomes" id="UP000178943">
    <property type="component" value="Unassembled WGS sequence"/>
</dbReference>
<dbReference type="Pfam" id="PF01326">
    <property type="entry name" value="PPDK_N"/>
    <property type="match status" value="1"/>
</dbReference>
<evidence type="ECO:0000313" key="3">
    <source>
        <dbReference type="Proteomes" id="UP000178943"/>
    </source>
</evidence>
<name>A0A1F5VNS5_9BACT</name>
<dbReference type="GO" id="GO:0005524">
    <property type="term" value="F:ATP binding"/>
    <property type="evidence" value="ECO:0007669"/>
    <property type="project" value="InterPro"/>
</dbReference>
<dbReference type="AlphaFoldDB" id="A0A1F5VNS5"/>
<evidence type="ECO:0000259" key="1">
    <source>
        <dbReference type="Pfam" id="PF01326"/>
    </source>
</evidence>
<comment type="caution">
    <text evidence="2">The sequence shown here is derived from an EMBL/GenBank/DDBJ whole genome shotgun (WGS) entry which is preliminary data.</text>
</comment>
<dbReference type="STRING" id="1817863.A2Y62_04620"/>
<organism evidence="2 3">
    <name type="scientific">Candidatus Fischerbacteria bacterium RBG_13_37_8</name>
    <dbReference type="NCBI Taxonomy" id="1817863"/>
    <lineage>
        <taxon>Bacteria</taxon>
        <taxon>Candidatus Fischeribacteriota</taxon>
    </lineage>
</organism>
<dbReference type="Gene3D" id="3.30.1490.20">
    <property type="entry name" value="ATP-grasp fold, A domain"/>
    <property type="match status" value="1"/>
</dbReference>
<dbReference type="EMBL" id="MFGW01000120">
    <property type="protein sequence ID" value="OGF65069.1"/>
    <property type="molecule type" value="Genomic_DNA"/>
</dbReference>
<dbReference type="GO" id="GO:0016301">
    <property type="term" value="F:kinase activity"/>
    <property type="evidence" value="ECO:0007669"/>
    <property type="project" value="InterPro"/>
</dbReference>
<accession>A0A1F5VNS5</accession>
<reference evidence="2 3" key="1">
    <citation type="journal article" date="2016" name="Nat. Commun.">
        <title>Thousands of microbial genomes shed light on interconnected biogeochemical processes in an aquifer system.</title>
        <authorList>
            <person name="Anantharaman K."/>
            <person name="Brown C.T."/>
            <person name="Hug L.A."/>
            <person name="Sharon I."/>
            <person name="Castelle C.J."/>
            <person name="Probst A.J."/>
            <person name="Thomas B.C."/>
            <person name="Singh A."/>
            <person name="Wilkins M.J."/>
            <person name="Karaoz U."/>
            <person name="Brodie E.L."/>
            <person name="Williams K.H."/>
            <person name="Hubbard S.S."/>
            <person name="Banfield J.F."/>
        </authorList>
    </citation>
    <scope>NUCLEOTIDE SEQUENCE [LARGE SCALE GENOMIC DNA]</scope>
</reference>
<sequence>MISQFDADTFTGEQRFTYVGTGSLGAKAQGLAHIKQLIENNFTPSFQPGIQIDIPLMTVLATGHFDLFMKQNNLYAKISSPLDDGQIVHLFRNAQLPAQLINDLRSFITQINGPLAVRSSSLLEDTMSEPFAGVYATKMIPNNQPDVEERLQSVCEAIKYIYASTFFKQAKYYREATGHSIQEEKMAVIIQKVIGRCNNSRFYPHLSGIARSFNFYPVGLARPEDGIVEIALGLGKIIVEDGVAWAFSPAYPHANPPYNTPRDLLKQSQNYFWAIDMKESTSFPDKVSEKIRHKGTKAQRHKVKNEKLSFKTNMLVLKMNEEPMRNQEINNLTYLKKFALADAEQDGMLSLAASTYKAEDDRFVMGIIEPGPRIIDFARILKTDQIPLAELLKTLLRSCEESLGRMVEIEFAMTFPRADEHSAHFGFLQVRPMMVSRALVEVRAEELMQADVLVASESTLGNGADTSIRDIVYVKPQNFDVKHTPAIGREIEVLNQKLLTAKCPYILIGFGRWGSTDSSAGIPVNFGHISGARVIVEATLPNINFIPSQGSHFFHNITSFKILYFPVSHTGKLTIDWAWLDQQQAVYETDFIRHLQLSAPLHVKVDGRTRRGIILKE</sequence>
<dbReference type="InterPro" id="IPR002192">
    <property type="entry name" value="PPDK_AMP/ATP-bd"/>
</dbReference>
<proteinExistence type="predicted"/>
<dbReference type="SUPFAM" id="SSF56059">
    <property type="entry name" value="Glutathione synthetase ATP-binding domain-like"/>
    <property type="match status" value="1"/>
</dbReference>
<feature type="domain" description="Pyruvate phosphate dikinase AMP/ATP-binding" evidence="1">
    <location>
        <begin position="23"/>
        <end position="241"/>
    </location>
</feature>
<gene>
    <name evidence="2" type="ORF">A2Y62_04620</name>
</gene>